<dbReference type="PANTHER" id="PTHR30055:SF234">
    <property type="entry name" value="HTH-TYPE TRANSCRIPTIONAL REGULATOR BETI"/>
    <property type="match status" value="1"/>
</dbReference>
<dbReference type="PROSITE" id="PS50977">
    <property type="entry name" value="HTH_TETR_2"/>
    <property type="match status" value="1"/>
</dbReference>
<evidence type="ECO:0000259" key="5">
    <source>
        <dbReference type="PROSITE" id="PS50977"/>
    </source>
</evidence>
<dbReference type="Proteomes" id="UP001197214">
    <property type="component" value="Unassembled WGS sequence"/>
</dbReference>
<evidence type="ECO:0000313" key="7">
    <source>
        <dbReference type="Proteomes" id="UP001197214"/>
    </source>
</evidence>
<proteinExistence type="predicted"/>
<comment type="caution">
    <text evidence="6">The sequence shown here is derived from an EMBL/GenBank/DDBJ whole genome shotgun (WGS) entry which is preliminary data.</text>
</comment>
<evidence type="ECO:0000313" key="6">
    <source>
        <dbReference type="EMBL" id="MBW4330240.1"/>
    </source>
</evidence>
<dbReference type="Pfam" id="PF00440">
    <property type="entry name" value="TetR_N"/>
    <property type="match status" value="1"/>
</dbReference>
<gene>
    <name evidence="6" type="ORF">KY084_05045</name>
</gene>
<dbReference type="EMBL" id="JAHWZX010000003">
    <property type="protein sequence ID" value="MBW4330240.1"/>
    <property type="molecule type" value="Genomic_DNA"/>
</dbReference>
<evidence type="ECO:0000256" key="4">
    <source>
        <dbReference type="PROSITE-ProRule" id="PRU00335"/>
    </source>
</evidence>
<dbReference type="InterPro" id="IPR049445">
    <property type="entry name" value="TetR_SbtR-like_C"/>
</dbReference>
<evidence type="ECO:0000256" key="1">
    <source>
        <dbReference type="ARBA" id="ARBA00023015"/>
    </source>
</evidence>
<keyword evidence="3" id="KW-0804">Transcription</keyword>
<organism evidence="6 7">
    <name type="scientific">Stakelama flava</name>
    <dbReference type="NCBI Taxonomy" id="2860338"/>
    <lineage>
        <taxon>Bacteria</taxon>
        <taxon>Pseudomonadati</taxon>
        <taxon>Pseudomonadota</taxon>
        <taxon>Alphaproteobacteria</taxon>
        <taxon>Sphingomonadales</taxon>
        <taxon>Sphingomonadaceae</taxon>
        <taxon>Stakelama</taxon>
    </lineage>
</organism>
<evidence type="ECO:0000256" key="3">
    <source>
        <dbReference type="ARBA" id="ARBA00023163"/>
    </source>
</evidence>
<protein>
    <submittedName>
        <fullName evidence="6">TetR/AcrR family transcriptional regulator</fullName>
    </submittedName>
</protein>
<dbReference type="RefSeq" id="WP_219237338.1">
    <property type="nucleotide sequence ID" value="NZ_JAHWZX010000003.1"/>
</dbReference>
<keyword evidence="2 4" id="KW-0238">DNA-binding</keyword>
<keyword evidence="1" id="KW-0805">Transcription regulation</keyword>
<feature type="domain" description="HTH tetR-type" evidence="5">
    <location>
        <begin position="21"/>
        <end position="80"/>
    </location>
</feature>
<accession>A0ABS6XLE0</accession>
<feature type="DNA-binding region" description="H-T-H motif" evidence="4">
    <location>
        <begin position="43"/>
        <end position="62"/>
    </location>
</feature>
<dbReference type="PANTHER" id="PTHR30055">
    <property type="entry name" value="HTH-TYPE TRANSCRIPTIONAL REGULATOR RUTR"/>
    <property type="match status" value="1"/>
</dbReference>
<dbReference type="Pfam" id="PF21597">
    <property type="entry name" value="TetR_C_43"/>
    <property type="match status" value="1"/>
</dbReference>
<evidence type="ECO:0000256" key="2">
    <source>
        <dbReference type="ARBA" id="ARBA00023125"/>
    </source>
</evidence>
<dbReference type="InterPro" id="IPR001647">
    <property type="entry name" value="HTH_TetR"/>
</dbReference>
<sequence>MTKPPANAIRSKGRPLRADAQRNMEAILSAAKAVFETEGVDAPVRDIAAAAGVGMGTLYRHFPQRADLISGVLRSEIDACADAAATLAAEHDPIEALHAWILRYAFFIGTKRGLSSVLHSGDPAYKTLPDYFEQRFKPVLRSLLAAAAEAGEARSGVDPDDLLNAIGCLGMRTSAGSSEQTARMVSLLVDGLRYKPDR</sequence>
<reference evidence="6 7" key="1">
    <citation type="submission" date="2021-07" db="EMBL/GenBank/DDBJ databases">
        <title>Stakelama flava sp. nov., a novel endophytic bacterium isolated from branch of Kandelia candel.</title>
        <authorList>
            <person name="Tuo L."/>
        </authorList>
    </citation>
    <scope>NUCLEOTIDE SEQUENCE [LARGE SCALE GENOMIC DNA]</scope>
    <source>
        <strain evidence="6 7">CBK3Z-3</strain>
    </source>
</reference>
<name>A0ABS6XLE0_9SPHN</name>
<keyword evidence="7" id="KW-1185">Reference proteome</keyword>
<dbReference type="InterPro" id="IPR050109">
    <property type="entry name" value="HTH-type_TetR-like_transc_reg"/>
</dbReference>